<sequence>MITPPLEQVLSDNAPEPYHLEAFSEFLASRHCIENLEFYQILTGFMSQGMETSIPDIQRWKLLFQNFIVYDSPREINIPCSLRTAVTADEIPRLETLQDLLSTVKLLLHSAYLEFVSQFCSNMSSGSLSSMEETNSIISPNNTSRNHSVSSNGSANVKESSWKKMGKKLKWRRSSNGSFEETVQNQQGEVFTTN</sequence>
<dbReference type="Proteomes" id="UP000019384">
    <property type="component" value="Unassembled WGS sequence"/>
</dbReference>
<dbReference type="EMBL" id="HG793129">
    <property type="protein sequence ID" value="CDK28399.1"/>
    <property type="molecule type" value="Genomic_DNA"/>
</dbReference>
<feature type="region of interest" description="Disordered" evidence="1">
    <location>
        <begin position="133"/>
        <end position="194"/>
    </location>
</feature>
<reference evidence="3" key="1">
    <citation type="submission" date="2013-12" db="EMBL/GenBank/DDBJ databases">
        <authorList>
            <person name="Genoscope - CEA"/>
        </authorList>
    </citation>
    <scope>NUCLEOTIDE SEQUENCE</scope>
    <source>
        <strain evidence="3">CBS 1993</strain>
    </source>
</reference>
<dbReference type="SUPFAM" id="SSF48097">
    <property type="entry name" value="Regulator of G-protein signaling, RGS"/>
    <property type="match status" value="1"/>
</dbReference>
<feature type="compositionally biased region" description="Basic residues" evidence="1">
    <location>
        <begin position="164"/>
        <end position="173"/>
    </location>
</feature>
<dbReference type="AlphaFoldDB" id="W6MP02"/>
<evidence type="ECO:0000313" key="3">
    <source>
        <dbReference type="EMBL" id="CDK28399.1"/>
    </source>
</evidence>
<evidence type="ECO:0000259" key="2">
    <source>
        <dbReference type="PROSITE" id="PS50132"/>
    </source>
</evidence>
<dbReference type="CDD" id="cd07440">
    <property type="entry name" value="RGS"/>
    <property type="match status" value="1"/>
</dbReference>
<dbReference type="InterPro" id="IPR044926">
    <property type="entry name" value="RGS_subdomain_2"/>
</dbReference>
<name>W6MP02_9ASCO</name>
<dbReference type="Gene3D" id="1.10.167.10">
    <property type="entry name" value="Regulator of G-protein Signalling 4, domain 2"/>
    <property type="match status" value="1"/>
</dbReference>
<keyword evidence="4" id="KW-1185">Reference proteome</keyword>
<feature type="compositionally biased region" description="Polar residues" evidence="1">
    <location>
        <begin position="137"/>
        <end position="159"/>
    </location>
</feature>
<organism evidence="3 4">
    <name type="scientific">Kuraishia capsulata CBS 1993</name>
    <dbReference type="NCBI Taxonomy" id="1382522"/>
    <lineage>
        <taxon>Eukaryota</taxon>
        <taxon>Fungi</taxon>
        <taxon>Dikarya</taxon>
        <taxon>Ascomycota</taxon>
        <taxon>Saccharomycotina</taxon>
        <taxon>Pichiomycetes</taxon>
        <taxon>Pichiales</taxon>
        <taxon>Pichiaceae</taxon>
        <taxon>Kuraishia</taxon>
    </lineage>
</organism>
<dbReference type="HOGENOM" id="CLU_1402638_0_0_1"/>
<evidence type="ECO:0000256" key="1">
    <source>
        <dbReference type="SAM" id="MobiDB-lite"/>
    </source>
</evidence>
<protein>
    <recommendedName>
        <fullName evidence="2">RGS domain-containing protein</fullName>
    </recommendedName>
</protein>
<dbReference type="STRING" id="1382522.W6MP02"/>
<dbReference type="GeneID" id="34521777"/>
<accession>W6MP02</accession>
<dbReference type="PROSITE" id="PS50132">
    <property type="entry name" value="RGS"/>
    <property type="match status" value="1"/>
</dbReference>
<dbReference type="RefSeq" id="XP_022460389.1">
    <property type="nucleotide sequence ID" value="XM_022601110.1"/>
</dbReference>
<evidence type="ECO:0000313" key="4">
    <source>
        <dbReference type="Proteomes" id="UP000019384"/>
    </source>
</evidence>
<dbReference type="InterPro" id="IPR016137">
    <property type="entry name" value="RGS"/>
</dbReference>
<dbReference type="OrthoDB" id="10266999at2759"/>
<dbReference type="InterPro" id="IPR036305">
    <property type="entry name" value="RGS_sf"/>
</dbReference>
<gene>
    <name evidence="3" type="ORF">KUCA_T00004381001</name>
</gene>
<reference evidence="3" key="2">
    <citation type="submission" date="2014-02" db="EMBL/GenBank/DDBJ databases">
        <title>Complete DNA sequence of /Kuraishia capsulata/ illustrates novel genomic features among budding yeasts (/Saccharomycotina/).</title>
        <authorList>
            <person name="Morales L."/>
            <person name="Noel B."/>
            <person name="Porcel B."/>
            <person name="Marcet-Houben M."/>
            <person name="Hullo M-F."/>
            <person name="Sacerdot C."/>
            <person name="Tekaia F."/>
            <person name="Leh-Louis V."/>
            <person name="Despons L."/>
            <person name="Khanna V."/>
            <person name="Aury J-M."/>
            <person name="Barbe V."/>
            <person name="Couloux A."/>
            <person name="Labadie K."/>
            <person name="Pelletier E."/>
            <person name="Souciet J-L."/>
            <person name="Boekhout T."/>
            <person name="Gabaldon T."/>
            <person name="Wincker P."/>
            <person name="Dujon B."/>
        </authorList>
    </citation>
    <scope>NUCLEOTIDE SEQUENCE</scope>
    <source>
        <strain evidence="3">CBS 1993</strain>
    </source>
</reference>
<proteinExistence type="predicted"/>
<dbReference type="Pfam" id="PF00615">
    <property type="entry name" value="RGS"/>
    <property type="match status" value="1"/>
</dbReference>
<feature type="compositionally biased region" description="Polar residues" evidence="1">
    <location>
        <begin position="174"/>
        <end position="194"/>
    </location>
</feature>
<feature type="domain" description="RGS" evidence="2">
    <location>
        <begin position="23"/>
        <end position="76"/>
    </location>
</feature>